<evidence type="ECO:0000313" key="3">
    <source>
        <dbReference type="Proteomes" id="UP000288246"/>
    </source>
</evidence>
<accession>A0A401V253</accession>
<proteinExistence type="predicted"/>
<keyword evidence="3" id="KW-1185">Reference proteome</keyword>
<gene>
    <name evidence="2" type="ORF">CTKZ_25250</name>
</gene>
<sequence>MPTPTQDTPGTLAALQDGAKPARPAALDLPPTVEGSAAVAAYFVQLFPYAVQTNDVAEFAALSHAECAFCSSTQADIARQIGRGEHTVGGGIAVSALSSTEVVPEKHFAVHLTIDEAPSHEENEFGMVVKDHPEHETFSVEMAILYEGGRWLVRAVDTEPVST</sequence>
<dbReference type="InterPro" id="IPR046281">
    <property type="entry name" value="DUF6318"/>
</dbReference>
<dbReference type="Proteomes" id="UP000288246">
    <property type="component" value="Unassembled WGS sequence"/>
</dbReference>
<comment type="caution">
    <text evidence="2">The sequence shown here is derived from an EMBL/GenBank/DDBJ whole genome shotgun (WGS) entry which is preliminary data.</text>
</comment>
<dbReference type="AlphaFoldDB" id="A0A401V253"/>
<evidence type="ECO:0000313" key="2">
    <source>
        <dbReference type="EMBL" id="GCD20963.1"/>
    </source>
</evidence>
<organism evidence="2 3">
    <name type="scientific">Cellulomonas algicola</name>
    <dbReference type="NCBI Taxonomy" id="2071633"/>
    <lineage>
        <taxon>Bacteria</taxon>
        <taxon>Bacillati</taxon>
        <taxon>Actinomycetota</taxon>
        <taxon>Actinomycetes</taxon>
        <taxon>Micrococcales</taxon>
        <taxon>Cellulomonadaceae</taxon>
        <taxon>Cellulomonas</taxon>
    </lineage>
</organism>
<dbReference type="Pfam" id="PF19843">
    <property type="entry name" value="DUF6318"/>
    <property type="match status" value="1"/>
</dbReference>
<name>A0A401V253_9CELL</name>
<dbReference type="EMBL" id="BHYL01000213">
    <property type="protein sequence ID" value="GCD20963.1"/>
    <property type="molecule type" value="Genomic_DNA"/>
</dbReference>
<reference evidence="2 3" key="1">
    <citation type="submission" date="2018-11" db="EMBL/GenBank/DDBJ databases">
        <title>Draft genome sequence of Cellulomonas takizawaensis strain TKZ-21.</title>
        <authorList>
            <person name="Yamamura H."/>
            <person name="Hayashi T."/>
            <person name="Hamada M."/>
            <person name="Serisawa Y."/>
            <person name="Matsuyama K."/>
            <person name="Nakagawa Y."/>
            <person name="Otoguro M."/>
            <person name="Yanagida F."/>
            <person name="Hayakawa M."/>
        </authorList>
    </citation>
    <scope>NUCLEOTIDE SEQUENCE [LARGE SCALE GENOMIC DNA]</scope>
    <source>
        <strain evidence="2 3">TKZ-21</strain>
    </source>
</reference>
<evidence type="ECO:0000259" key="1">
    <source>
        <dbReference type="Pfam" id="PF19843"/>
    </source>
</evidence>
<protein>
    <recommendedName>
        <fullName evidence="1">DUF6318 domain-containing protein</fullName>
    </recommendedName>
</protein>
<feature type="domain" description="DUF6318" evidence="1">
    <location>
        <begin position="17"/>
        <end position="155"/>
    </location>
</feature>